<evidence type="ECO:0000256" key="1">
    <source>
        <dbReference type="SAM" id="MobiDB-lite"/>
    </source>
</evidence>
<accession>A0AAN6NNS5</accession>
<feature type="region of interest" description="Disordered" evidence="1">
    <location>
        <begin position="382"/>
        <end position="441"/>
    </location>
</feature>
<dbReference type="AlphaFoldDB" id="A0AAN6NNS5"/>
<feature type="region of interest" description="Disordered" evidence="1">
    <location>
        <begin position="564"/>
        <end position="586"/>
    </location>
</feature>
<feature type="non-terminal residue" evidence="2">
    <location>
        <position position="1"/>
    </location>
</feature>
<dbReference type="Proteomes" id="UP001303222">
    <property type="component" value="Unassembled WGS sequence"/>
</dbReference>
<feature type="region of interest" description="Disordered" evidence="1">
    <location>
        <begin position="1"/>
        <end position="40"/>
    </location>
</feature>
<gene>
    <name evidence="2" type="ORF">QBC32DRAFT_355706</name>
</gene>
<sequence length="777" mass="84553">IAAERLGHPSGNFLARPMPNVQLGTPTPPDSDVSDNDDDSVLSAQLDAAIVAANFLWTPVPKASPTSTVVATPEAETLVRPLARKELPPPLEITSTQLWSKLTVNVKKAPALWTPPPPAKVPKTKADAFKKAEAKKKPSLWTGPPKVPTITTNLLWSPPPKVLEDPSLAASIAPPTNFKRLSLTLPDILENPKPLPNKRSTLGIFQFPWGEKSDTATMPLPPPFGRSMPGTMNSGVPLRASYTPDYSGTSFFDDYDDEDAESDYKREESDDEDDFDETTIWEIASLLNSDAVPSRNSLFLSATPAFYSVDEYYSGGGGSSSHQEQSASASATDIDDDDNNASSEHKILIGLAKDPHNGEEHTGDSTRSTLDQGAQAVVATRAALADDSAPAPAPPRSRDKSPEISTLSSPRAAAETTKGLFVLGSRKSTTSDKRTTKQEPAAVNMHRTPRATAADSWRPLDKLISNSLWTPEEATAKGVSRQAFNSAVRYPIFAGSSLITTSEWFHPAATGYTYDAAYVHPVFFGSLAITYPEESVHPAMAAYAHKKLRRYQRSGLSHSCSTNTFFTTTSRKNSHSHSSSSGKKRREPIIAQIHAIEAEMGLIPEDSAVAVVPDVPEEDKAVDTVEVPELTISSSQPSPSRANNTNNGLWTAPIPQPTPSLIPTLWILPPYPASSFESYALPSPKLLWQPKAGKPEIIAKTDEDGEAYERRALGRKGLLTKQRKMEIMEQIKALESRGMSTKDLKEVFKRQGLWRKENAVVTEKKDWMAASSQLVEW</sequence>
<evidence type="ECO:0000313" key="2">
    <source>
        <dbReference type="EMBL" id="KAK3947037.1"/>
    </source>
</evidence>
<protein>
    <submittedName>
        <fullName evidence="2">Uncharacterized protein</fullName>
    </submittedName>
</protein>
<feature type="compositionally biased region" description="Basic and acidic residues" evidence="1">
    <location>
        <begin position="351"/>
        <end position="364"/>
    </location>
</feature>
<reference evidence="2" key="1">
    <citation type="journal article" date="2023" name="Mol. Phylogenet. Evol.">
        <title>Genome-scale phylogeny and comparative genomics of the fungal order Sordariales.</title>
        <authorList>
            <person name="Hensen N."/>
            <person name="Bonometti L."/>
            <person name="Westerberg I."/>
            <person name="Brannstrom I.O."/>
            <person name="Guillou S."/>
            <person name="Cros-Aarteil S."/>
            <person name="Calhoun S."/>
            <person name="Haridas S."/>
            <person name="Kuo A."/>
            <person name="Mondo S."/>
            <person name="Pangilinan J."/>
            <person name="Riley R."/>
            <person name="LaButti K."/>
            <person name="Andreopoulos B."/>
            <person name="Lipzen A."/>
            <person name="Chen C."/>
            <person name="Yan M."/>
            <person name="Daum C."/>
            <person name="Ng V."/>
            <person name="Clum A."/>
            <person name="Steindorff A."/>
            <person name="Ohm R.A."/>
            <person name="Martin F."/>
            <person name="Silar P."/>
            <person name="Natvig D.O."/>
            <person name="Lalanne C."/>
            <person name="Gautier V."/>
            <person name="Ament-Velasquez S.L."/>
            <person name="Kruys A."/>
            <person name="Hutchinson M.I."/>
            <person name="Powell A.J."/>
            <person name="Barry K."/>
            <person name="Miller A.N."/>
            <person name="Grigoriev I.V."/>
            <person name="Debuchy R."/>
            <person name="Gladieux P."/>
            <person name="Hiltunen Thoren M."/>
            <person name="Johannesson H."/>
        </authorList>
    </citation>
    <scope>NUCLEOTIDE SEQUENCE</scope>
    <source>
        <strain evidence="2">CBS 626.80</strain>
    </source>
</reference>
<feature type="compositionally biased region" description="Low complexity" evidence="1">
    <location>
        <begin position="564"/>
        <end position="581"/>
    </location>
</feature>
<reference evidence="2" key="2">
    <citation type="submission" date="2023-06" db="EMBL/GenBank/DDBJ databases">
        <authorList>
            <consortium name="Lawrence Berkeley National Laboratory"/>
            <person name="Mondo S.J."/>
            <person name="Hensen N."/>
            <person name="Bonometti L."/>
            <person name="Westerberg I."/>
            <person name="Brannstrom I.O."/>
            <person name="Guillou S."/>
            <person name="Cros-Aarteil S."/>
            <person name="Calhoun S."/>
            <person name="Haridas S."/>
            <person name="Kuo A."/>
            <person name="Pangilinan J."/>
            <person name="Riley R."/>
            <person name="Labutti K."/>
            <person name="Andreopoulos B."/>
            <person name="Lipzen A."/>
            <person name="Chen C."/>
            <person name="Yanf M."/>
            <person name="Daum C."/>
            <person name="Ng V."/>
            <person name="Clum A."/>
            <person name="Steindorff A."/>
            <person name="Ohm R."/>
            <person name="Martin F."/>
            <person name="Silar P."/>
            <person name="Natvig D."/>
            <person name="Lalanne C."/>
            <person name="Gautier V."/>
            <person name="Ament-Velasquez S.L."/>
            <person name="Kruys A."/>
            <person name="Hutchinson M.I."/>
            <person name="Powell A.J."/>
            <person name="Barry K."/>
            <person name="Miller A.N."/>
            <person name="Grigoriev I.V."/>
            <person name="Debuchy R."/>
            <person name="Gladieux P."/>
            <person name="Thoren M.H."/>
            <person name="Johannesson H."/>
        </authorList>
    </citation>
    <scope>NUCLEOTIDE SEQUENCE</scope>
    <source>
        <strain evidence="2">CBS 626.80</strain>
    </source>
</reference>
<organism evidence="2 3">
    <name type="scientific">Pseudoneurospora amorphoporcata</name>
    <dbReference type="NCBI Taxonomy" id="241081"/>
    <lineage>
        <taxon>Eukaryota</taxon>
        <taxon>Fungi</taxon>
        <taxon>Dikarya</taxon>
        <taxon>Ascomycota</taxon>
        <taxon>Pezizomycotina</taxon>
        <taxon>Sordariomycetes</taxon>
        <taxon>Sordariomycetidae</taxon>
        <taxon>Sordariales</taxon>
        <taxon>Sordariaceae</taxon>
        <taxon>Pseudoneurospora</taxon>
    </lineage>
</organism>
<dbReference type="EMBL" id="MU859436">
    <property type="protein sequence ID" value="KAK3947037.1"/>
    <property type="molecule type" value="Genomic_DNA"/>
</dbReference>
<comment type="caution">
    <text evidence="2">The sequence shown here is derived from an EMBL/GenBank/DDBJ whole genome shotgun (WGS) entry which is preliminary data.</text>
</comment>
<feature type="region of interest" description="Disordered" evidence="1">
    <location>
        <begin position="351"/>
        <end position="370"/>
    </location>
</feature>
<feature type="region of interest" description="Disordered" evidence="1">
    <location>
        <begin position="314"/>
        <end position="341"/>
    </location>
</feature>
<keyword evidence="3" id="KW-1185">Reference proteome</keyword>
<name>A0AAN6NNS5_9PEZI</name>
<feature type="region of interest" description="Disordered" evidence="1">
    <location>
        <begin position="249"/>
        <end position="276"/>
    </location>
</feature>
<feature type="compositionally biased region" description="Low complexity" evidence="1">
    <location>
        <begin position="320"/>
        <end position="332"/>
    </location>
</feature>
<evidence type="ECO:0000313" key="3">
    <source>
        <dbReference type="Proteomes" id="UP001303222"/>
    </source>
</evidence>
<proteinExistence type="predicted"/>